<dbReference type="InterPro" id="IPR036890">
    <property type="entry name" value="HATPase_C_sf"/>
</dbReference>
<dbReference type="PROSITE" id="PS50109">
    <property type="entry name" value="HIS_KIN"/>
    <property type="match status" value="1"/>
</dbReference>
<dbReference type="PRINTS" id="PR00344">
    <property type="entry name" value="BCTRLSENSOR"/>
</dbReference>
<keyword evidence="7" id="KW-0812">Transmembrane</keyword>
<evidence type="ECO:0000313" key="9">
    <source>
        <dbReference type="EMBL" id="MEK8025889.1"/>
    </source>
</evidence>
<keyword evidence="7" id="KW-1133">Transmembrane helix</keyword>
<keyword evidence="10" id="KW-1185">Reference proteome</keyword>
<reference evidence="9 10" key="1">
    <citation type="submission" date="2024-04" db="EMBL/GenBank/DDBJ databases">
        <title>Novel species of the genus Ideonella isolated from streams.</title>
        <authorList>
            <person name="Lu H."/>
        </authorList>
    </citation>
    <scope>NUCLEOTIDE SEQUENCE [LARGE SCALE GENOMIC DNA]</scope>
    <source>
        <strain evidence="9 10">BYS139W</strain>
    </source>
</reference>
<proteinExistence type="predicted"/>
<feature type="transmembrane region" description="Helical" evidence="7">
    <location>
        <begin position="353"/>
        <end position="373"/>
    </location>
</feature>
<evidence type="ECO:0000256" key="2">
    <source>
        <dbReference type="ARBA" id="ARBA00012438"/>
    </source>
</evidence>
<accession>A0ABU9B9R6</accession>
<dbReference type="PANTHER" id="PTHR43711:SF31">
    <property type="entry name" value="HISTIDINE KINASE"/>
    <property type="match status" value="1"/>
</dbReference>
<dbReference type="EC" id="2.7.13.3" evidence="2"/>
<evidence type="ECO:0000256" key="5">
    <source>
        <dbReference type="ARBA" id="ARBA00022777"/>
    </source>
</evidence>
<dbReference type="InterPro" id="IPR003594">
    <property type="entry name" value="HATPase_dom"/>
</dbReference>
<comment type="caution">
    <text evidence="9">The sequence shown here is derived from an EMBL/GenBank/DDBJ whole genome shotgun (WGS) entry which is preliminary data.</text>
</comment>
<dbReference type="PANTHER" id="PTHR43711">
    <property type="entry name" value="TWO-COMPONENT HISTIDINE KINASE"/>
    <property type="match status" value="1"/>
</dbReference>
<evidence type="ECO:0000256" key="3">
    <source>
        <dbReference type="ARBA" id="ARBA00022553"/>
    </source>
</evidence>
<sequence length="626" mass="68262">MMAQAGPAGWQTDALWLRQAEFIPDAPTGAAAPASASISTPSSLRVSLPDSWQARAQPRPGSGLYRLHWQLPATASADGTWALWSARMPTHHRIRINGQLVSDTLATADGMRPRVEPLAPRTWPAELLRPGLNTVEIEARYGLQAGLGPLQIGPQPAVQATALRHRRLHTDVPRLLNTVVAGACVFMLLLWAGQRDERALGWFGLFGLMLMVRNAAIVDPDAHAPAAWGTWLYLGGIAIVTALGGFAHSVAPRPWRRYPALLTLAAAGCVLHALLHQGDPAAADAARMQGYVALIPVQLMALWFIGSHVRSLPRAQALALILSLLATFIAGQHDREHHQGRQALETTYWLPWVAPWLVLAYGAILARRVGVALRDVRVLNRELEQRVAERTARLAEADAAKARFLAVASHDLRQPLVGIGLMIGLLREQPGTPTQQRLLGRIADSLSAMEALLRSLLDLSRLDSGPRRVRLQTVDLRPLLDALVEQERPAADSRQLRLRWRVPAGARVHSDALLLEQIARNLLANALRYTARGGVLLTVRRRGAHWRLAVWDTGAGIAPERQSEVFDDFVQLAPADAGGPREGLGLGLSIVRRAADLLRSPVRLRSVPGRGSVFWIDLPAAEDRPA</sequence>
<dbReference type="InterPro" id="IPR005467">
    <property type="entry name" value="His_kinase_dom"/>
</dbReference>
<dbReference type="InterPro" id="IPR036097">
    <property type="entry name" value="HisK_dim/P_sf"/>
</dbReference>
<dbReference type="InterPro" id="IPR050736">
    <property type="entry name" value="Sensor_HK_Regulatory"/>
</dbReference>
<name>A0ABU9B9R6_9BURK</name>
<evidence type="ECO:0000256" key="7">
    <source>
        <dbReference type="SAM" id="Phobius"/>
    </source>
</evidence>
<dbReference type="SUPFAM" id="SSF55874">
    <property type="entry name" value="ATPase domain of HSP90 chaperone/DNA topoisomerase II/histidine kinase"/>
    <property type="match status" value="1"/>
</dbReference>
<dbReference type="EMBL" id="JBBUTF010000006">
    <property type="protein sequence ID" value="MEK8025889.1"/>
    <property type="molecule type" value="Genomic_DNA"/>
</dbReference>
<feature type="transmembrane region" description="Helical" evidence="7">
    <location>
        <begin position="175"/>
        <end position="192"/>
    </location>
</feature>
<keyword evidence="7" id="KW-0472">Membrane</keyword>
<dbReference type="SMART" id="SM00387">
    <property type="entry name" value="HATPase_c"/>
    <property type="match status" value="1"/>
</dbReference>
<dbReference type="InterPro" id="IPR004358">
    <property type="entry name" value="Sig_transdc_His_kin-like_C"/>
</dbReference>
<comment type="catalytic activity">
    <reaction evidence="1">
        <text>ATP + protein L-histidine = ADP + protein N-phospho-L-histidine.</text>
        <dbReference type="EC" id="2.7.13.3"/>
    </reaction>
</comment>
<keyword evidence="3" id="KW-0597">Phosphoprotein</keyword>
<dbReference type="CDD" id="cd00082">
    <property type="entry name" value="HisKA"/>
    <property type="match status" value="1"/>
</dbReference>
<dbReference type="RefSeq" id="WP_341373675.1">
    <property type="nucleotide sequence ID" value="NZ_JBBUTF010000006.1"/>
</dbReference>
<feature type="transmembrane region" description="Helical" evidence="7">
    <location>
        <begin position="199"/>
        <end position="218"/>
    </location>
</feature>
<protein>
    <recommendedName>
        <fullName evidence="2">histidine kinase</fullName>
        <ecNumber evidence="2">2.7.13.3</ecNumber>
    </recommendedName>
</protein>
<keyword evidence="5 9" id="KW-0418">Kinase</keyword>
<feature type="domain" description="Histidine kinase" evidence="8">
    <location>
        <begin position="407"/>
        <end position="622"/>
    </location>
</feature>
<dbReference type="Proteomes" id="UP001368500">
    <property type="component" value="Unassembled WGS sequence"/>
</dbReference>
<dbReference type="SMART" id="SM00388">
    <property type="entry name" value="HisKA"/>
    <property type="match status" value="1"/>
</dbReference>
<dbReference type="Gene3D" id="1.10.287.130">
    <property type="match status" value="1"/>
</dbReference>
<evidence type="ECO:0000313" key="10">
    <source>
        <dbReference type="Proteomes" id="UP001368500"/>
    </source>
</evidence>
<evidence type="ECO:0000256" key="6">
    <source>
        <dbReference type="ARBA" id="ARBA00023012"/>
    </source>
</evidence>
<dbReference type="SUPFAM" id="SSF47384">
    <property type="entry name" value="Homodimeric domain of signal transducing histidine kinase"/>
    <property type="match status" value="1"/>
</dbReference>
<dbReference type="Pfam" id="PF00512">
    <property type="entry name" value="HisKA"/>
    <property type="match status" value="1"/>
</dbReference>
<gene>
    <name evidence="9" type="ORF">AACH11_07940</name>
</gene>
<feature type="transmembrane region" description="Helical" evidence="7">
    <location>
        <begin position="258"/>
        <end position="276"/>
    </location>
</feature>
<feature type="transmembrane region" description="Helical" evidence="7">
    <location>
        <begin position="230"/>
        <end position="251"/>
    </location>
</feature>
<evidence type="ECO:0000259" key="8">
    <source>
        <dbReference type="PROSITE" id="PS50109"/>
    </source>
</evidence>
<dbReference type="Pfam" id="PF02518">
    <property type="entry name" value="HATPase_c"/>
    <property type="match status" value="1"/>
</dbReference>
<feature type="transmembrane region" description="Helical" evidence="7">
    <location>
        <begin position="317"/>
        <end position="333"/>
    </location>
</feature>
<dbReference type="GO" id="GO:0016301">
    <property type="term" value="F:kinase activity"/>
    <property type="evidence" value="ECO:0007669"/>
    <property type="project" value="UniProtKB-KW"/>
</dbReference>
<dbReference type="Gene3D" id="3.30.565.10">
    <property type="entry name" value="Histidine kinase-like ATPase, C-terminal domain"/>
    <property type="match status" value="1"/>
</dbReference>
<keyword evidence="6" id="KW-0902">Two-component regulatory system</keyword>
<organism evidence="9 10">
    <name type="scientific">Pseudaquabacterium rugosum</name>
    <dbReference type="NCBI Taxonomy" id="2984194"/>
    <lineage>
        <taxon>Bacteria</taxon>
        <taxon>Pseudomonadati</taxon>
        <taxon>Pseudomonadota</taxon>
        <taxon>Betaproteobacteria</taxon>
        <taxon>Burkholderiales</taxon>
        <taxon>Sphaerotilaceae</taxon>
        <taxon>Pseudaquabacterium</taxon>
    </lineage>
</organism>
<evidence type="ECO:0000256" key="4">
    <source>
        <dbReference type="ARBA" id="ARBA00022679"/>
    </source>
</evidence>
<keyword evidence="4" id="KW-0808">Transferase</keyword>
<dbReference type="InterPro" id="IPR003661">
    <property type="entry name" value="HisK_dim/P_dom"/>
</dbReference>
<feature type="transmembrane region" description="Helical" evidence="7">
    <location>
        <begin position="288"/>
        <end position="305"/>
    </location>
</feature>
<evidence type="ECO:0000256" key="1">
    <source>
        <dbReference type="ARBA" id="ARBA00000085"/>
    </source>
</evidence>